<dbReference type="WBParaSite" id="nRc.2.0.1.t38854-RA">
    <property type="protein sequence ID" value="nRc.2.0.1.t38854-RA"/>
    <property type="gene ID" value="nRc.2.0.1.g38854"/>
</dbReference>
<sequence length="262" mass="30858">MEKNLNKLRRQQGLSYQTYRGLGDKSTIVNDKKPQECICKCRYDCNINFNKEMRLNLCKMYYALNDQQRQKDYICKLVREESIKRSRSVTGNQRQCNFMYFLQIDELDIRVCKEFFLKTLSISEKFVRNTISLKSLIGTFCGTDNRGKHEPWNKTPVDQVSVVRQHIASFPAVESHYTRQKSTRWYLSSDLSLQIMYDQYCATAGDNAVSFGKYRHIFTNNFNLSFHVPKKDQCSVCTKYVNLTGQSKIDFEPTYNDHLQKK</sequence>
<dbReference type="Proteomes" id="UP000887565">
    <property type="component" value="Unplaced"/>
</dbReference>
<accession>A0A915KJB7</accession>
<reference evidence="2" key="1">
    <citation type="submission" date="2022-11" db="UniProtKB">
        <authorList>
            <consortium name="WormBaseParasite"/>
        </authorList>
    </citation>
    <scope>IDENTIFICATION</scope>
</reference>
<dbReference type="OMA" id="AVESHYT"/>
<proteinExistence type="predicted"/>
<dbReference type="PANTHER" id="PTHR10773:SF19">
    <property type="match status" value="1"/>
</dbReference>
<dbReference type="AlphaFoldDB" id="A0A915KJB7"/>
<keyword evidence="1" id="KW-1185">Reference proteome</keyword>
<organism evidence="1 2">
    <name type="scientific">Romanomermis culicivorax</name>
    <name type="common">Nematode worm</name>
    <dbReference type="NCBI Taxonomy" id="13658"/>
    <lineage>
        <taxon>Eukaryota</taxon>
        <taxon>Metazoa</taxon>
        <taxon>Ecdysozoa</taxon>
        <taxon>Nematoda</taxon>
        <taxon>Enoplea</taxon>
        <taxon>Dorylaimia</taxon>
        <taxon>Mermithida</taxon>
        <taxon>Mermithoidea</taxon>
        <taxon>Mermithidae</taxon>
        <taxon>Romanomermis</taxon>
    </lineage>
</organism>
<evidence type="ECO:0000313" key="1">
    <source>
        <dbReference type="Proteomes" id="UP000887565"/>
    </source>
</evidence>
<protein>
    <submittedName>
        <fullName evidence="2">Uncharacterized protein</fullName>
    </submittedName>
</protein>
<evidence type="ECO:0000313" key="2">
    <source>
        <dbReference type="WBParaSite" id="nRc.2.0.1.t38854-RA"/>
    </source>
</evidence>
<name>A0A915KJB7_ROMCU</name>
<dbReference type="PANTHER" id="PTHR10773">
    <property type="entry name" value="DNA-DIRECTED RNA POLYMERASES I, II, AND III SUBUNIT RPABC2"/>
    <property type="match status" value="1"/>
</dbReference>